<dbReference type="EMBL" id="ABQC02000022">
    <property type="protein sequence ID" value="EDY94845.1"/>
    <property type="molecule type" value="Genomic_DNA"/>
</dbReference>
<evidence type="ECO:0000313" key="1">
    <source>
        <dbReference type="EMBL" id="EDY94845.1"/>
    </source>
</evidence>
<accession>B5D105</accession>
<gene>
    <name evidence="1" type="ORF">BACPLE_02682</name>
</gene>
<name>B5D105_PHOPM</name>
<protein>
    <recommendedName>
        <fullName evidence="3">6-bladed beta-propeller</fullName>
    </recommendedName>
</protein>
<evidence type="ECO:0008006" key="3">
    <source>
        <dbReference type="Google" id="ProtNLM"/>
    </source>
</evidence>
<dbReference type="AlphaFoldDB" id="B5D105"/>
<dbReference type="Proteomes" id="UP000003452">
    <property type="component" value="Unassembled WGS sequence"/>
</dbReference>
<sequence length="330" mass="37828">MDKSSIDALFSGGDTIKCTVLNTDGHLWGKPFSMKYIDSMLFVYDDIAGENIFHLVDLNHGNKVLGLGRKGQGGNEFIMPMEYLPCGDTASAVFDYTNKRLSALSVDDFLNQRNEPEVCYKDTFPGTIKLFPTKFNTELSFGFYDDCMFYLQKNNQILQKLGDFPYRDAQEKQIENRLRGLAYQGTLQNNPSNDKFVYAVNSAEIVYFYHIDSTSVRKVCEYQYSYPQYQPMQEGDARAAPISADNIRTFIDATASNHFVYLLYSGKTYKEEGMKSFEGTIVYVFDWRGKAYKKYILNLPVFRFCVDKDDRAIYAFSNNPDPVLVKFSLP</sequence>
<evidence type="ECO:0000313" key="2">
    <source>
        <dbReference type="Proteomes" id="UP000003452"/>
    </source>
</evidence>
<proteinExistence type="predicted"/>
<dbReference type="Pfam" id="PF15869">
    <property type="entry name" value="TolB_like"/>
    <property type="match status" value="1"/>
</dbReference>
<organism evidence="1 2">
    <name type="scientific">Phocaeicola plebeius (strain DSM 17135 / JCM 12973 / CCUG 54634 / M2)</name>
    <name type="common">Bacteroides plebeius</name>
    <dbReference type="NCBI Taxonomy" id="484018"/>
    <lineage>
        <taxon>Bacteria</taxon>
        <taxon>Pseudomonadati</taxon>
        <taxon>Bacteroidota</taxon>
        <taxon>Bacteroidia</taxon>
        <taxon>Bacteroidales</taxon>
        <taxon>Bacteroidaceae</taxon>
        <taxon>Phocaeicola</taxon>
    </lineage>
</organism>
<reference evidence="1 2" key="2">
    <citation type="submission" date="2008-08" db="EMBL/GenBank/DDBJ databases">
        <authorList>
            <person name="Fulton L."/>
            <person name="Clifton S."/>
            <person name="Fulton B."/>
            <person name="Xu J."/>
            <person name="Minx P."/>
            <person name="Pepin K.H."/>
            <person name="Johnson M."/>
            <person name="Thiruvilangam P."/>
            <person name="Bhonagiri V."/>
            <person name="Nash W.E."/>
            <person name="Mardis E.R."/>
            <person name="Wilson R.K."/>
        </authorList>
    </citation>
    <scope>NUCLEOTIDE SEQUENCE [LARGE SCALE GENOMIC DNA]</scope>
    <source>
        <strain evidence="2">DSM 17135 / JCM 12973 / M2</strain>
    </source>
</reference>
<comment type="caution">
    <text evidence="1">The sequence shown here is derived from an EMBL/GenBank/DDBJ whole genome shotgun (WGS) entry which is preliminary data.</text>
</comment>
<reference evidence="1 2" key="1">
    <citation type="submission" date="2008-08" db="EMBL/GenBank/DDBJ databases">
        <title>Draft genome sequence of Bacteroides plebeius (DSM 17135).</title>
        <authorList>
            <person name="Sudarsanam P."/>
            <person name="Ley R."/>
            <person name="Guruge J."/>
            <person name="Turnbaugh P.J."/>
            <person name="Mahowald M."/>
            <person name="Liep D."/>
            <person name="Gordon J."/>
        </authorList>
    </citation>
    <scope>NUCLEOTIDE SEQUENCE [LARGE SCALE GENOMIC DNA]</scope>
    <source>
        <strain evidence="2">DSM 17135 / JCM 12973 / M2</strain>
    </source>
</reference>
<dbReference type="HOGENOM" id="CLU_066812_0_0_10"/>
<dbReference type="eggNOG" id="COG3391">
    <property type="taxonomic scope" value="Bacteria"/>
</dbReference>